<evidence type="ECO:0000313" key="9">
    <source>
        <dbReference type="Proteomes" id="UP000292187"/>
    </source>
</evidence>
<protein>
    <submittedName>
        <fullName evidence="8">Site-specific integrase</fullName>
    </submittedName>
</protein>
<dbReference type="InterPro" id="IPR044068">
    <property type="entry name" value="CB"/>
</dbReference>
<dbReference type="InterPro" id="IPR050090">
    <property type="entry name" value="Tyrosine_recombinase_XerCD"/>
</dbReference>
<dbReference type="SUPFAM" id="SSF56349">
    <property type="entry name" value="DNA breaking-rejoining enzymes"/>
    <property type="match status" value="1"/>
</dbReference>
<evidence type="ECO:0000256" key="2">
    <source>
        <dbReference type="ARBA" id="ARBA00022908"/>
    </source>
</evidence>
<evidence type="ECO:0000256" key="5">
    <source>
        <dbReference type="PROSITE-ProRule" id="PRU01248"/>
    </source>
</evidence>
<name>A0A7Z7YLN3_ESCAL</name>
<dbReference type="Pfam" id="PF00589">
    <property type="entry name" value="Phage_integrase"/>
    <property type="match status" value="1"/>
</dbReference>
<dbReference type="AlphaFoldDB" id="A0A7Z7YLN3"/>
<comment type="similarity">
    <text evidence="1">Belongs to the 'phage' integrase family.</text>
</comment>
<dbReference type="PANTHER" id="PTHR30349:SF41">
    <property type="entry name" value="INTEGRASE_RECOMBINASE PROTEIN MJ0367-RELATED"/>
    <property type="match status" value="1"/>
</dbReference>
<reference evidence="8 9" key="1">
    <citation type="submission" date="2019-02" db="EMBL/GenBank/DDBJ databases">
        <title>Draft genome sequence of Escherichia albertii strain Mex-12/320a, isolated from an infant with diarrhea, harboring virulence genes associated with diarrheagenic strains of enteropathogenic E. coli.</title>
        <authorList>
            <person name="Maldonado-Puga S."/>
            <person name="Meza-Segura M."/>
            <person name="Zaidi M.B."/>
            <person name="Estrada-Garcia T."/>
        </authorList>
    </citation>
    <scope>NUCLEOTIDE SEQUENCE [LARGE SCALE GENOMIC DNA]</scope>
    <source>
        <strain evidence="8 9">Mex-12/320a</strain>
    </source>
</reference>
<evidence type="ECO:0000259" key="6">
    <source>
        <dbReference type="PROSITE" id="PS51898"/>
    </source>
</evidence>
<dbReference type="GO" id="GO:0006310">
    <property type="term" value="P:DNA recombination"/>
    <property type="evidence" value="ECO:0007669"/>
    <property type="project" value="UniProtKB-KW"/>
</dbReference>
<accession>A0A7Z7YLN3</accession>
<feature type="domain" description="Core-binding (CB)" evidence="7">
    <location>
        <begin position="106"/>
        <end position="188"/>
    </location>
</feature>
<proteinExistence type="inferred from homology"/>
<dbReference type="PROSITE" id="PS51898">
    <property type="entry name" value="TYR_RECOMBINASE"/>
    <property type="match status" value="1"/>
</dbReference>
<evidence type="ECO:0000313" key="8">
    <source>
        <dbReference type="EMBL" id="TBR51602.1"/>
    </source>
</evidence>
<keyword evidence="3 5" id="KW-0238">DNA-binding</keyword>
<dbReference type="Proteomes" id="UP000292187">
    <property type="component" value="Unassembled WGS sequence"/>
</dbReference>
<dbReference type="Gene3D" id="1.10.443.10">
    <property type="entry name" value="Intergrase catalytic core"/>
    <property type="match status" value="1"/>
</dbReference>
<dbReference type="InterPro" id="IPR002104">
    <property type="entry name" value="Integrase_catalytic"/>
</dbReference>
<dbReference type="EMBL" id="SIZV01000017">
    <property type="protein sequence ID" value="TBR51602.1"/>
    <property type="molecule type" value="Genomic_DNA"/>
</dbReference>
<dbReference type="GO" id="GO:0003677">
    <property type="term" value="F:DNA binding"/>
    <property type="evidence" value="ECO:0007669"/>
    <property type="project" value="UniProtKB-UniRule"/>
</dbReference>
<dbReference type="RefSeq" id="WP_027663135.1">
    <property type="nucleotide sequence ID" value="NZ_SIZV01000017.1"/>
</dbReference>
<dbReference type="PROSITE" id="PS51900">
    <property type="entry name" value="CB"/>
    <property type="match status" value="1"/>
</dbReference>
<comment type="caution">
    <text evidence="8">The sequence shown here is derived from an EMBL/GenBank/DDBJ whole genome shotgun (WGS) entry which is preliminary data.</text>
</comment>
<feature type="domain" description="Tyr recombinase" evidence="6">
    <location>
        <begin position="212"/>
        <end position="398"/>
    </location>
</feature>
<evidence type="ECO:0000259" key="7">
    <source>
        <dbReference type="PROSITE" id="PS51900"/>
    </source>
</evidence>
<dbReference type="InterPro" id="IPR011010">
    <property type="entry name" value="DNA_brk_join_enz"/>
</dbReference>
<dbReference type="GO" id="GO:0015074">
    <property type="term" value="P:DNA integration"/>
    <property type="evidence" value="ECO:0007669"/>
    <property type="project" value="UniProtKB-KW"/>
</dbReference>
<evidence type="ECO:0000256" key="4">
    <source>
        <dbReference type="ARBA" id="ARBA00023172"/>
    </source>
</evidence>
<organism evidence="8 9">
    <name type="scientific">Escherichia albertii</name>
    <dbReference type="NCBI Taxonomy" id="208962"/>
    <lineage>
        <taxon>Bacteria</taxon>
        <taxon>Pseudomonadati</taxon>
        <taxon>Pseudomonadota</taxon>
        <taxon>Gammaproteobacteria</taxon>
        <taxon>Enterobacterales</taxon>
        <taxon>Enterobacteriaceae</taxon>
        <taxon>Escherichia</taxon>
    </lineage>
</organism>
<dbReference type="CDD" id="cd01184">
    <property type="entry name" value="INT_C_like_1"/>
    <property type="match status" value="1"/>
</dbReference>
<keyword evidence="2" id="KW-0229">DNA integration</keyword>
<keyword evidence="4" id="KW-0233">DNA recombination</keyword>
<evidence type="ECO:0000256" key="3">
    <source>
        <dbReference type="ARBA" id="ARBA00023125"/>
    </source>
</evidence>
<dbReference type="PANTHER" id="PTHR30349">
    <property type="entry name" value="PHAGE INTEGRASE-RELATED"/>
    <property type="match status" value="1"/>
</dbReference>
<dbReference type="InterPro" id="IPR013762">
    <property type="entry name" value="Integrase-like_cat_sf"/>
</dbReference>
<gene>
    <name evidence="8" type="ORF">EYS06_14320</name>
</gene>
<sequence>MSFKRDRYLISDSCGNYLVRIAIPKYMRHLFGGRCSYVKSTGTRDIREARLFRDAVALEWIKLRNKLKPQREKTSKIEQIITELRKAGTYAFQVSESFNDSSIGCPSLLNMRDQYILQFSEKRKLTTLSKTNKAVEVLLEHLNKRDVQLRDVNRTIVTSWLDNLKNEKAPQTIQNYISALAQIWDLARNRYHDAPQDNPWRGHGLEAKSSKVNYEAFSNDELAKVFSMLADEEEMQNITLIGMYTGMRINEIASLTIDDVKEIEGVLCFEITQGKTKAAARVVPVHSLITPLVLSLREKPHNGFLFYHASITERADGKRSTWHTQRFTRAKRKALGEKGTERKVFHSLRHGVAQLLDRNQIPEDRIALLLGHTRGNTETFRTYSKNAASPVELKNYIELLRYPEIEKGLSINKKSNLRRKTTL</sequence>
<evidence type="ECO:0000256" key="1">
    <source>
        <dbReference type="ARBA" id="ARBA00008857"/>
    </source>
</evidence>